<keyword evidence="7" id="KW-0443">Lipid metabolism</keyword>
<dbReference type="PANTHER" id="PTHR43612:SF3">
    <property type="entry name" value="TRIFUNCTIONAL ENZYME SUBUNIT ALPHA, MITOCHONDRIAL"/>
    <property type="match status" value="1"/>
</dbReference>
<evidence type="ECO:0000256" key="2">
    <source>
        <dbReference type="ARBA" id="ARBA00007005"/>
    </source>
</evidence>
<dbReference type="InterPro" id="IPR029045">
    <property type="entry name" value="ClpP/crotonase-like_dom_sf"/>
</dbReference>
<protein>
    <submittedName>
        <fullName evidence="13">3-hydroxyacyl-CoA dehydrogenase NAD-binding domain-containing protein</fullName>
    </submittedName>
</protein>
<feature type="domain" description="3-hydroxyacyl-CoA dehydrogenase C-terminal" evidence="11">
    <location>
        <begin position="498"/>
        <end position="594"/>
    </location>
</feature>
<dbReference type="SUPFAM" id="SSF48179">
    <property type="entry name" value="6-phosphogluconate dehydrogenase C-terminal domain-like"/>
    <property type="match status" value="2"/>
</dbReference>
<dbReference type="Proteomes" id="UP001259803">
    <property type="component" value="Unassembled WGS sequence"/>
</dbReference>
<evidence type="ECO:0000313" key="13">
    <source>
        <dbReference type="EMBL" id="MDT0576253.1"/>
    </source>
</evidence>
<dbReference type="PANTHER" id="PTHR43612">
    <property type="entry name" value="TRIFUNCTIONAL ENZYME SUBUNIT ALPHA"/>
    <property type="match status" value="1"/>
</dbReference>
<dbReference type="SUPFAM" id="SSF52096">
    <property type="entry name" value="ClpP/crotonase"/>
    <property type="match status" value="1"/>
</dbReference>
<keyword evidence="5" id="KW-0560">Oxidoreductase</keyword>
<evidence type="ECO:0000256" key="3">
    <source>
        <dbReference type="ARBA" id="ARBA00022832"/>
    </source>
</evidence>
<dbReference type="InterPro" id="IPR006108">
    <property type="entry name" value="3HC_DH_C"/>
</dbReference>
<comment type="caution">
    <text evidence="13">The sequence shown here is derived from an EMBL/GenBank/DDBJ whole genome shotgun (WGS) entry which is preliminary data.</text>
</comment>
<evidence type="ECO:0000256" key="5">
    <source>
        <dbReference type="ARBA" id="ARBA00023002"/>
    </source>
</evidence>
<feature type="domain" description="3-hydroxyacyl-CoA dehydrogenase NAD binding" evidence="12">
    <location>
        <begin position="317"/>
        <end position="495"/>
    </location>
</feature>
<evidence type="ECO:0000256" key="6">
    <source>
        <dbReference type="ARBA" id="ARBA00023027"/>
    </source>
</evidence>
<evidence type="ECO:0000259" key="11">
    <source>
        <dbReference type="Pfam" id="PF00725"/>
    </source>
</evidence>
<comment type="similarity">
    <text evidence="2">In the central section; belongs to the 3-hydroxyacyl-CoA dehydrogenase family.</text>
</comment>
<keyword evidence="8" id="KW-0456">Lyase</keyword>
<keyword evidence="9" id="KW-0511">Multifunctional enzyme</keyword>
<proteinExistence type="inferred from homology"/>
<accession>A0ABU2ZI24</accession>
<keyword evidence="3" id="KW-0276">Fatty acid metabolism</keyword>
<organism evidence="13 14">
    <name type="scientific">Croceicoccus esteveae</name>
    <dbReference type="NCBI Taxonomy" id="3075597"/>
    <lineage>
        <taxon>Bacteria</taxon>
        <taxon>Pseudomonadati</taxon>
        <taxon>Pseudomonadota</taxon>
        <taxon>Alphaproteobacteria</taxon>
        <taxon>Sphingomonadales</taxon>
        <taxon>Erythrobacteraceae</taxon>
        <taxon>Croceicoccus</taxon>
    </lineage>
</organism>
<evidence type="ECO:0000313" key="14">
    <source>
        <dbReference type="Proteomes" id="UP001259803"/>
    </source>
</evidence>
<comment type="pathway">
    <text evidence="1">Lipid metabolism; fatty acid beta-oxidation.</text>
</comment>
<evidence type="ECO:0000256" key="9">
    <source>
        <dbReference type="ARBA" id="ARBA00023268"/>
    </source>
</evidence>
<dbReference type="InterPro" id="IPR050136">
    <property type="entry name" value="FA_oxidation_alpha_subunit"/>
</dbReference>
<evidence type="ECO:0000256" key="10">
    <source>
        <dbReference type="ARBA" id="ARBA00049556"/>
    </source>
</evidence>
<dbReference type="Gene3D" id="1.10.1040.50">
    <property type="match status" value="1"/>
</dbReference>
<dbReference type="CDD" id="cd06558">
    <property type="entry name" value="crotonase-like"/>
    <property type="match status" value="1"/>
</dbReference>
<dbReference type="InterPro" id="IPR001753">
    <property type="entry name" value="Enoyl-CoA_hydra/iso"/>
</dbReference>
<dbReference type="Pfam" id="PF00378">
    <property type="entry name" value="ECH_1"/>
    <property type="match status" value="1"/>
</dbReference>
<dbReference type="SUPFAM" id="SSF51735">
    <property type="entry name" value="NAD(P)-binding Rossmann-fold domains"/>
    <property type="match status" value="1"/>
</dbReference>
<evidence type="ECO:0000259" key="12">
    <source>
        <dbReference type="Pfam" id="PF02737"/>
    </source>
</evidence>
<dbReference type="Gene3D" id="3.90.226.10">
    <property type="entry name" value="2-enoyl-CoA Hydratase, Chain A, domain 1"/>
    <property type="match status" value="1"/>
</dbReference>
<evidence type="ECO:0000256" key="8">
    <source>
        <dbReference type="ARBA" id="ARBA00023239"/>
    </source>
</evidence>
<dbReference type="Pfam" id="PF00725">
    <property type="entry name" value="3HCDH"/>
    <property type="match status" value="1"/>
</dbReference>
<gene>
    <name evidence="13" type="ORF">RM533_08645</name>
</gene>
<keyword evidence="4" id="KW-0442">Lipid degradation</keyword>
<keyword evidence="14" id="KW-1185">Reference proteome</keyword>
<evidence type="ECO:0000256" key="4">
    <source>
        <dbReference type="ARBA" id="ARBA00022963"/>
    </source>
</evidence>
<reference evidence="13 14" key="1">
    <citation type="submission" date="2023-09" db="EMBL/GenBank/DDBJ databases">
        <authorList>
            <person name="Rey-Velasco X."/>
        </authorList>
    </citation>
    <scope>NUCLEOTIDE SEQUENCE [LARGE SCALE GENOMIC DNA]</scope>
    <source>
        <strain evidence="13 14">F390</strain>
    </source>
</reference>
<dbReference type="Pfam" id="PF02737">
    <property type="entry name" value="3HCDH_N"/>
    <property type="match status" value="1"/>
</dbReference>
<name>A0ABU2ZI24_9SPHN</name>
<dbReference type="InterPro" id="IPR008927">
    <property type="entry name" value="6-PGluconate_DH-like_C_sf"/>
</dbReference>
<dbReference type="EMBL" id="JAVRHS010000006">
    <property type="protein sequence ID" value="MDT0576253.1"/>
    <property type="molecule type" value="Genomic_DNA"/>
</dbReference>
<sequence length="717" mass="77430">MRHMKLEKGADGVAILTLDNADVSMNVVSDEWLDDMNAAIADFRDDDSVTGVVVASGKKAFMAGVDLKFVVDAYETMSAKEAYAFSQKATAMHRALETMGKPVACIMNGLALGGGFELALACHHRILVDDLQAVVGLPEVTLGLLPGSGGTQRLPRIIGRKPALDLLLSGRSVAPQEALKLGIVDEVASADELMDKARQWLATDPPAERIWDVKGYAIPEMRGMIVPEVAMDYSIAVAGIVNKHGYNYPAPGAILSCVFEGLQMPMDKALSVESKYFAKLLTDPVARNMIRTTFISKQAAEKGARRPDAVAKSEVQKLGVLGAGMMGAGIALVSANAGIDVVLIDRDTSTAEKGKGYSEKVFGKAVERGRMTQDKADAALARINPTDDFAHLEGCDLVVEAVFEDLDIKAQTTKKAEAVLPDSAVFATNTSTLPISKLAKASKRPDQYIGLHFFSPVDRMGLVEVIMGEQTSEETLAKSLDFITQIRKTPIVVNDAQGFYTSRVFRMFIFEGAAMMADGVEPARIENAARAAGFPIGPLALLDEVTIDLPVKILKDAEGKEGNLYTIERGGQVLDRMLELGRGSRKAGGGFYEYAEDGTKRVWTRLAKEFPTSAEQPDQDELKKRFLYSQANETARCLEEGVLETPQDADVGALLGWGFPSWTGGTLSYIDTVGIEAFVEEAKRLAKAYGERFAPSAWLQEKAATQENFYSPVASKG</sequence>
<evidence type="ECO:0000256" key="1">
    <source>
        <dbReference type="ARBA" id="ARBA00005005"/>
    </source>
</evidence>
<dbReference type="Gene3D" id="3.40.50.720">
    <property type="entry name" value="NAD(P)-binding Rossmann-like Domain"/>
    <property type="match status" value="1"/>
</dbReference>
<dbReference type="RefSeq" id="WP_311340834.1">
    <property type="nucleotide sequence ID" value="NZ_JAVRHS010000006.1"/>
</dbReference>
<dbReference type="InterPro" id="IPR036291">
    <property type="entry name" value="NAD(P)-bd_dom_sf"/>
</dbReference>
<keyword evidence="6" id="KW-0520">NAD</keyword>
<comment type="catalytic activity">
    <reaction evidence="10">
        <text>a (3S)-3-hydroxyacyl-CoA + NAD(+) = a 3-oxoacyl-CoA + NADH + H(+)</text>
        <dbReference type="Rhea" id="RHEA:22432"/>
        <dbReference type="ChEBI" id="CHEBI:15378"/>
        <dbReference type="ChEBI" id="CHEBI:57318"/>
        <dbReference type="ChEBI" id="CHEBI:57540"/>
        <dbReference type="ChEBI" id="CHEBI:57945"/>
        <dbReference type="ChEBI" id="CHEBI:90726"/>
        <dbReference type="EC" id="1.1.1.35"/>
    </reaction>
</comment>
<dbReference type="InterPro" id="IPR006176">
    <property type="entry name" value="3-OHacyl-CoA_DH_NAD-bd"/>
</dbReference>
<evidence type="ECO:0000256" key="7">
    <source>
        <dbReference type="ARBA" id="ARBA00023098"/>
    </source>
</evidence>